<comment type="caution">
    <text evidence="8">The sequence shown here is derived from an EMBL/GenBank/DDBJ whole genome shotgun (WGS) entry which is preliminary data.</text>
</comment>
<keyword evidence="5" id="KW-0812">Transmembrane</keyword>
<evidence type="ECO:0000256" key="1">
    <source>
        <dbReference type="ARBA" id="ARBA00004442"/>
    </source>
</evidence>
<keyword evidence="4" id="KW-1134">Transmembrane beta strand</keyword>
<evidence type="ECO:0000256" key="7">
    <source>
        <dbReference type="ARBA" id="ARBA00023237"/>
    </source>
</evidence>
<keyword evidence="9" id="KW-1185">Reference proteome</keyword>
<evidence type="ECO:0000256" key="3">
    <source>
        <dbReference type="ARBA" id="ARBA00022448"/>
    </source>
</evidence>
<dbReference type="SUPFAM" id="SSF56954">
    <property type="entry name" value="Outer membrane efflux proteins (OEP)"/>
    <property type="match status" value="1"/>
</dbReference>
<dbReference type="EMBL" id="JAUKPO010000017">
    <property type="protein sequence ID" value="MDO1449223.1"/>
    <property type="molecule type" value="Genomic_DNA"/>
</dbReference>
<accession>A0ABT8RAU2</accession>
<keyword evidence="3" id="KW-0813">Transport</keyword>
<evidence type="ECO:0000256" key="6">
    <source>
        <dbReference type="ARBA" id="ARBA00023136"/>
    </source>
</evidence>
<organism evidence="8 9">
    <name type="scientific">Rhodocytophaga aerolata</name>
    <dbReference type="NCBI Taxonomy" id="455078"/>
    <lineage>
        <taxon>Bacteria</taxon>
        <taxon>Pseudomonadati</taxon>
        <taxon>Bacteroidota</taxon>
        <taxon>Cytophagia</taxon>
        <taxon>Cytophagales</taxon>
        <taxon>Rhodocytophagaceae</taxon>
        <taxon>Rhodocytophaga</taxon>
    </lineage>
</organism>
<comment type="subcellular location">
    <subcellularLocation>
        <location evidence="1">Cell outer membrane</location>
    </subcellularLocation>
</comment>
<name>A0ABT8RAU2_9BACT</name>
<keyword evidence="7" id="KW-0998">Cell outer membrane</keyword>
<dbReference type="Pfam" id="PF02321">
    <property type="entry name" value="OEP"/>
    <property type="match status" value="2"/>
</dbReference>
<dbReference type="RefSeq" id="WP_302040025.1">
    <property type="nucleotide sequence ID" value="NZ_JAUKPO010000017.1"/>
</dbReference>
<comment type="similarity">
    <text evidence="2">Belongs to the outer membrane factor (OMF) (TC 1.B.17) family.</text>
</comment>
<evidence type="ECO:0000256" key="5">
    <source>
        <dbReference type="ARBA" id="ARBA00022692"/>
    </source>
</evidence>
<evidence type="ECO:0000313" key="8">
    <source>
        <dbReference type="EMBL" id="MDO1449223.1"/>
    </source>
</evidence>
<sequence>MKTNFIYYMMLFGLSILPLGKIAAQSKPLSLEEAVSYALANNKDIKVQSLEEDKSLQAVKEARSNMLPSVSATGAYSYYFSKPVIFMPGSLTGNAEEPVVDVAVGGKNAFNSVLTVNQPLLAAASRQRVKSTLVAGQITKEKTTALKSEVIRQVHAGYYTILLLQKQLELQHQSFERNKQALDDSRSLLKQGKALVVDTLRNYIALQNLKPTISSLKSRINISKSELKTLIGIKADQEINLSDSLVTSLYDADKPLSLEQAVEIALQLRPDIKSQVLTIELSKKQMDATKAERLPSLWATGQFQVQGQADNKSLADYRWPNTSFIGAQLVVPIFTGFKTDARIKQTKINFQQSNIGFEYTKEKVRNELSSKLSILEEAYERWSIEEQTVKSAQISYNTMRDRYQQGLSSRLEFTDAELAFSLAKINQLQAVFDLHMAHLDLEKALGRLQ</sequence>
<gene>
    <name evidence="8" type="ORF">Q0590_23300</name>
</gene>
<dbReference type="InterPro" id="IPR051906">
    <property type="entry name" value="TolC-like"/>
</dbReference>
<keyword evidence="6" id="KW-0472">Membrane</keyword>
<dbReference type="PANTHER" id="PTHR30026:SF20">
    <property type="entry name" value="OUTER MEMBRANE PROTEIN TOLC"/>
    <property type="match status" value="1"/>
</dbReference>
<evidence type="ECO:0000313" key="9">
    <source>
        <dbReference type="Proteomes" id="UP001168528"/>
    </source>
</evidence>
<dbReference type="Proteomes" id="UP001168528">
    <property type="component" value="Unassembled WGS sequence"/>
</dbReference>
<protein>
    <submittedName>
        <fullName evidence="8">TolC family protein</fullName>
    </submittedName>
</protein>
<dbReference type="PANTHER" id="PTHR30026">
    <property type="entry name" value="OUTER MEMBRANE PROTEIN TOLC"/>
    <property type="match status" value="1"/>
</dbReference>
<dbReference type="Gene3D" id="1.20.1600.10">
    <property type="entry name" value="Outer membrane efflux proteins (OEP)"/>
    <property type="match status" value="1"/>
</dbReference>
<proteinExistence type="inferred from homology"/>
<dbReference type="InterPro" id="IPR003423">
    <property type="entry name" value="OMP_efflux"/>
</dbReference>
<evidence type="ECO:0000256" key="4">
    <source>
        <dbReference type="ARBA" id="ARBA00022452"/>
    </source>
</evidence>
<evidence type="ECO:0000256" key="2">
    <source>
        <dbReference type="ARBA" id="ARBA00007613"/>
    </source>
</evidence>
<reference evidence="8" key="1">
    <citation type="submission" date="2023-07" db="EMBL/GenBank/DDBJ databases">
        <title>The genome sequence of Rhodocytophaga aerolata KACC 12507.</title>
        <authorList>
            <person name="Zhang X."/>
        </authorList>
    </citation>
    <scope>NUCLEOTIDE SEQUENCE</scope>
    <source>
        <strain evidence="8">KACC 12507</strain>
    </source>
</reference>